<dbReference type="InterPro" id="IPR000084">
    <property type="entry name" value="PE-PGRS_N"/>
</dbReference>
<dbReference type="Proteomes" id="UP000271464">
    <property type="component" value="Unassembled WGS sequence"/>
</dbReference>
<evidence type="ECO:0000313" key="4">
    <source>
        <dbReference type="Proteomes" id="UP000271464"/>
    </source>
</evidence>
<keyword evidence="4" id="KW-1185">Reference proteome</keyword>
<evidence type="ECO:0000313" key="3">
    <source>
        <dbReference type="EMBL" id="VAZ93949.1"/>
    </source>
</evidence>
<organism evidence="2 5">
    <name type="scientific">Mycobacterium persicum</name>
    <dbReference type="NCBI Taxonomy" id="1487726"/>
    <lineage>
        <taxon>Bacteria</taxon>
        <taxon>Bacillati</taxon>
        <taxon>Actinomycetota</taxon>
        <taxon>Actinomycetes</taxon>
        <taxon>Mycobacteriales</taxon>
        <taxon>Mycobacteriaceae</taxon>
        <taxon>Mycobacterium</taxon>
    </lineage>
</organism>
<dbReference type="SUPFAM" id="SSF140459">
    <property type="entry name" value="PE/PPE dimer-like"/>
    <property type="match status" value="1"/>
</dbReference>
<gene>
    <name evidence="2" type="ORF">LAUMK42_02726</name>
    <name evidence="3" type="ORF">LAUMK4_02653</name>
</gene>
<name>A0AB38UTD3_9MYCO</name>
<dbReference type="Gene3D" id="1.10.287.850">
    <property type="entry name" value="HP0062-like domain"/>
    <property type="match status" value="1"/>
</dbReference>
<reference evidence="4 5" key="1">
    <citation type="submission" date="2018-09" db="EMBL/GenBank/DDBJ databases">
        <authorList>
            <person name="Tagini F."/>
        </authorList>
    </citation>
    <scope>NUCLEOTIDE SEQUENCE [LARGE SCALE GENOMIC DNA]</scope>
    <source>
        <strain evidence="3 4">MK4</strain>
        <strain evidence="2 5">MK42</strain>
    </source>
</reference>
<evidence type="ECO:0000313" key="2">
    <source>
        <dbReference type="EMBL" id="VAZ83907.1"/>
    </source>
</evidence>
<proteinExistence type="predicted"/>
<evidence type="ECO:0000313" key="5">
    <source>
        <dbReference type="Proteomes" id="UP000279331"/>
    </source>
</evidence>
<accession>A0AB38UTD3</accession>
<dbReference type="Proteomes" id="UP000279331">
    <property type="component" value="Unassembled WGS sequence"/>
</dbReference>
<protein>
    <recommendedName>
        <fullName evidence="1">PE domain-containing protein</fullName>
    </recommendedName>
</protein>
<evidence type="ECO:0000259" key="1">
    <source>
        <dbReference type="Pfam" id="PF00934"/>
    </source>
</evidence>
<dbReference type="EMBL" id="UPHM01000057">
    <property type="protein sequence ID" value="VAZ93949.1"/>
    <property type="molecule type" value="Genomic_DNA"/>
</dbReference>
<comment type="caution">
    <text evidence="2">The sequence shown here is derived from an EMBL/GenBank/DDBJ whole genome shotgun (WGS) entry which is preliminary data.</text>
</comment>
<dbReference type="InterPro" id="IPR038332">
    <property type="entry name" value="PPE_sf"/>
</dbReference>
<sequence>MSLVTTQPDARAVAASTLEGIGSALSSRNAAVAAQTTGVVAAAVKRCRCGSRRMPRCIRS</sequence>
<dbReference type="Pfam" id="PF00934">
    <property type="entry name" value="PE"/>
    <property type="match status" value="1"/>
</dbReference>
<feature type="domain" description="PE" evidence="1">
    <location>
        <begin position="4"/>
        <end position="43"/>
    </location>
</feature>
<dbReference type="EMBL" id="UPHL01000068">
    <property type="protein sequence ID" value="VAZ83907.1"/>
    <property type="molecule type" value="Genomic_DNA"/>
</dbReference>
<dbReference type="AlphaFoldDB" id="A0AB38UTD3"/>